<dbReference type="AlphaFoldDB" id="A0A1B1DW37"/>
<dbReference type="Proteomes" id="UP000092716">
    <property type="component" value="Chromosome 6"/>
</dbReference>
<evidence type="ECO:0000313" key="3">
    <source>
        <dbReference type="EMBL" id="ANQ06978.1"/>
    </source>
</evidence>
<feature type="domain" description="Inhibitor of growth protein N-terminal histone-binding" evidence="2">
    <location>
        <begin position="8"/>
        <end position="296"/>
    </location>
</feature>
<organism evidence="3 4">
    <name type="scientific">Plasmodium coatneyi</name>
    <dbReference type="NCBI Taxonomy" id="208452"/>
    <lineage>
        <taxon>Eukaryota</taxon>
        <taxon>Sar</taxon>
        <taxon>Alveolata</taxon>
        <taxon>Apicomplexa</taxon>
        <taxon>Aconoidasida</taxon>
        <taxon>Haemosporida</taxon>
        <taxon>Plasmodiidae</taxon>
        <taxon>Plasmodium</taxon>
    </lineage>
</organism>
<feature type="region of interest" description="Disordered" evidence="1">
    <location>
        <begin position="341"/>
        <end position="450"/>
    </location>
</feature>
<feature type="region of interest" description="Disordered" evidence="1">
    <location>
        <begin position="492"/>
        <end position="571"/>
    </location>
</feature>
<evidence type="ECO:0000259" key="2">
    <source>
        <dbReference type="SMART" id="SM01408"/>
    </source>
</evidence>
<gene>
    <name evidence="3" type="ORF">PCOAH_00015260</name>
</gene>
<keyword evidence="4" id="KW-1185">Reference proteome</keyword>
<feature type="region of interest" description="Disordered" evidence="1">
    <location>
        <begin position="139"/>
        <end position="201"/>
    </location>
</feature>
<dbReference type="GeneID" id="30908252"/>
<evidence type="ECO:0000313" key="4">
    <source>
        <dbReference type="Proteomes" id="UP000092716"/>
    </source>
</evidence>
<feature type="compositionally biased region" description="Basic residues" evidence="1">
    <location>
        <begin position="412"/>
        <end position="422"/>
    </location>
</feature>
<evidence type="ECO:0000256" key="1">
    <source>
        <dbReference type="SAM" id="MobiDB-lite"/>
    </source>
</evidence>
<dbReference type="KEGG" id="pcot:PCOAH_00015260"/>
<dbReference type="OrthoDB" id="5411773at2759"/>
<feature type="compositionally biased region" description="Basic and acidic residues" evidence="1">
    <location>
        <begin position="189"/>
        <end position="201"/>
    </location>
</feature>
<dbReference type="InterPro" id="IPR024610">
    <property type="entry name" value="ING_N_histone-binding"/>
</dbReference>
<dbReference type="RefSeq" id="XP_019913673.1">
    <property type="nucleotide sequence ID" value="XM_020058335.1"/>
</dbReference>
<protein>
    <recommendedName>
        <fullName evidence="2">Inhibitor of growth protein N-terminal histone-binding domain-containing protein</fullName>
    </recommendedName>
</protein>
<feature type="compositionally biased region" description="Basic and acidic residues" evidence="1">
    <location>
        <begin position="139"/>
        <end position="157"/>
    </location>
</feature>
<feature type="region of interest" description="Disordered" evidence="1">
    <location>
        <begin position="114"/>
        <end position="133"/>
    </location>
</feature>
<reference evidence="4" key="1">
    <citation type="submission" date="2016-06" db="EMBL/GenBank/DDBJ databases">
        <title>First high quality genome sequence of Plasmodium coatneyi using continuous long reads from single molecule, real-time sequencing.</title>
        <authorList>
            <person name="Chien J.-T."/>
            <person name="Pakala S.B."/>
            <person name="Geraldo J.A."/>
            <person name="Lapp S.A."/>
            <person name="Barnwell J.W."/>
            <person name="Kissinger J.C."/>
            <person name="Galinski M.R."/>
            <person name="Humphrey J.C."/>
        </authorList>
    </citation>
    <scope>NUCLEOTIDE SEQUENCE [LARGE SCALE GENOMIC DNA]</scope>
    <source>
        <strain evidence="4">Hackeri</strain>
    </source>
</reference>
<dbReference type="SMART" id="SM01408">
    <property type="entry name" value="ING"/>
    <property type="match status" value="1"/>
</dbReference>
<proteinExistence type="predicted"/>
<accession>A0A1B1DW37</accession>
<feature type="compositionally biased region" description="Basic and acidic residues" evidence="1">
    <location>
        <begin position="542"/>
        <end position="552"/>
    </location>
</feature>
<dbReference type="VEuPathDB" id="PlasmoDB:PCOAH_00015260"/>
<sequence length="571" mass="63405">MSDSAQIYMENVLHITGYLHRLLFLMKELDFKEHKINKQIQEKEEIYLENLNYLSKNRIDRQGTYLTGQSSMQNEDLLLEFENENCEAECVQLNGGGDENDVDPWGSRQVRIKEEQSGGEDPAGGGDPTGCIDPTVEEAVQREDNSHHPTSDREKSDAPGGELPMEGKTNSGHSTPVEPKGVKQEVPTDDEKKGEAEKEEDRAAHNIAELNAYPNAHPCGEPANPALHNGDDEGKNQVCRPIQRYTEEELEDLLNEIISDREQCIALLKEKICINNQISYLIKTDFDRVKSQHDKLFVEMEMNGESPPYMHNTSRNRNAPTEWDHQDNLHERSTFQHDQFVNHTHGNDIPGNATHGSGSHVRSNHNRNTHQFDSYDMEKTKEDDADSSSIKAFGRKHSQMYDEDYNPYTVGKNKKTKKSKKSRGGENATANTSTKLKTAPDKEASGISGGVHSVSESVLQSVNQSGGKNASQSGTNKMRIRLLSMKIPPQEGAAPLAAQTDQADGTPPEGMRTAGVEEATHLSTSEGKADVAKLTNLGVTKTENEDHVEEGPTPHGEQPNGNDNPNENDKH</sequence>
<dbReference type="EMBL" id="CP016244">
    <property type="protein sequence ID" value="ANQ06978.1"/>
    <property type="molecule type" value="Genomic_DNA"/>
</dbReference>
<name>A0A1B1DW37_9APIC</name>